<dbReference type="Proteomes" id="UP000531840">
    <property type="component" value="Unassembled WGS sequence"/>
</dbReference>
<reference evidence="1 2" key="1">
    <citation type="submission" date="2020-07" db="EMBL/GenBank/DDBJ databases">
        <title>MOT database genomes.</title>
        <authorList>
            <person name="Joseph S."/>
            <person name="Aduse-Opoku J."/>
            <person name="Hashim A."/>
            <person name="Wade W."/>
            <person name="Curtis M."/>
        </authorList>
    </citation>
    <scope>NUCLEOTIDE SEQUENCE [LARGE SCALE GENOMIC DNA]</scope>
    <source>
        <strain evidence="1 2">CIP 106318</strain>
    </source>
</reference>
<evidence type="ECO:0000313" key="1">
    <source>
        <dbReference type="EMBL" id="NYS47197.1"/>
    </source>
</evidence>
<comment type="caution">
    <text evidence="1">The sequence shown here is derived from an EMBL/GenBank/DDBJ whole genome shotgun (WGS) entry which is preliminary data.</text>
</comment>
<keyword evidence="2" id="KW-1185">Reference proteome</keyword>
<dbReference type="EMBL" id="JACBYF010000004">
    <property type="protein sequence ID" value="NYS47197.1"/>
    <property type="molecule type" value="Genomic_DNA"/>
</dbReference>
<sequence length="86" mass="9976">MNKKQLLAIGLISLGTLAFISKNKETYSEEELEKINRYKKYLNDKNFVIVSKKDYDKISKNSKKLFSISSIPSYYSIARSVARYVL</sequence>
<protein>
    <submittedName>
        <fullName evidence="1">Uncharacterized protein</fullName>
    </submittedName>
</protein>
<organism evidence="1 2">
    <name type="scientific">Gemelliphila palaticanis</name>
    <dbReference type="NCBI Taxonomy" id="81950"/>
    <lineage>
        <taxon>Bacteria</taxon>
        <taxon>Bacillati</taxon>
        <taxon>Bacillota</taxon>
        <taxon>Bacilli</taxon>
        <taxon>Bacillales</taxon>
        <taxon>Gemellaceae</taxon>
        <taxon>Gemelliphila</taxon>
    </lineage>
</organism>
<evidence type="ECO:0000313" key="2">
    <source>
        <dbReference type="Proteomes" id="UP000531840"/>
    </source>
</evidence>
<name>A0ABX2SYU9_9BACL</name>
<proteinExistence type="predicted"/>
<dbReference type="RefSeq" id="WP_179940805.1">
    <property type="nucleotide sequence ID" value="NZ_JACBYF010000004.1"/>
</dbReference>
<gene>
    <name evidence="1" type="ORF">HZY85_03175</name>
</gene>
<accession>A0ABX2SYU9</accession>